<dbReference type="Proteomes" id="UP001172102">
    <property type="component" value="Unassembled WGS sequence"/>
</dbReference>
<sequence length="179" mass="20178">MNNNRATTRARSWCAFISRPMLGSPVFPAPDNCSLVYPEYLDSTIADSPDKMETGELTDFFQANWNGHVRRLGDSLDSDDVETVRSFKSWADVEILLRNLAPSIGLIQPAVRHLHFFVNFFETRFGSQPDTSYFWGSIGCLMQLTANPEDSEMLEKVPRMIKAIAHKAEAFNTYCASVS</sequence>
<proteinExistence type="predicted"/>
<name>A0AA40DKC0_9PEZI</name>
<evidence type="ECO:0000313" key="2">
    <source>
        <dbReference type="Proteomes" id="UP001172102"/>
    </source>
</evidence>
<organism evidence="1 2">
    <name type="scientific">Lasiosphaeris hirsuta</name>
    <dbReference type="NCBI Taxonomy" id="260670"/>
    <lineage>
        <taxon>Eukaryota</taxon>
        <taxon>Fungi</taxon>
        <taxon>Dikarya</taxon>
        <taxon>Ascomycota</taxon>
        <taxon>Pezizomycotina</taxon>
        <taxon>Sordariomycetes</taxon>
        <taxon>Sordariomycetidae</taxon>
        <taxon>Sordariales</taxon>
        <taxon>Lasiosphaeriaceae</taxon>
        <taxon>Lasiosphaeris</taxon>
    </lineage>
</organism>
<comment type="caution">
    <text evidence="1">The sequence shown here is derived from an EMBL/GenBank/DDBJ whole genome shotgun (WGS) entry which is preliminary data.</text>
</comment>
<gene>
    <name evidence="1" type="ORF">B0H67DRAFT_557282</name>
</gene>
<reference evidence="1" key="1">
    <citation type="submission" date="2023-06" db="EMBL/GenBank/DDBJ databases">
        <title>Genome-scale phylogeny and comparative genomics of the fungal order Sordariales.</title>
        <authorList>
            <consortium name="Lawrence Berkeley National Laboratory"/>
            <person name="Hensen N."/>
            <person name="Bonometti L."/>
            <person name="Westerberg I."/>
            <person name="Brannstrom I.O."/>
            <person name="Guillou S."/>
            <person name="Cros-Aarteil S."/>
            <person name="Calhoun S."/>
            <person name="Haridas S."/>
            <person name="Kuo A."/>
            <person name="Mondo S."/>
            <person name="Pangilinan J."/>
            <person name="Riley R."/>
            <person name="Labutti K."/>
            <person name="Andreopoulos B."/>
            <person name="Lipzen A."/>
            <person name="Chen C."/>
            <person name="Yanf M."/>
            <person name="Daum C."/>
            <person name="Ng V."/>
            <person name="Clum A."/>
            <person name="Steindorff A."/>
            <person name="Ohm R."/>
            <person name="Martin F."/>
            <person name="Silar P."/>
            <person name="Natvig D."/>
            <person name="Lalanne C."/>
            <person name="Gautier V."/>
            <person name="Ament-Velasquez S.L."/>
            <person name="Kruys A."/>
            <person name="Hutchinson M.I."/>
            <person name="Powell A.J."/>
            <person name="Barry K."/>
            <person name="Miller A.N."/>
            <person name="Grigoriev I.V."/>
            <person name="Debuchy R."/>
            <person name="Gladieux P."/>
            <person name="Thoren M.H."/>
            <person name="Johannesson H."/>
        </authorList>
    </citation>
    <scope>NUCLEOTIDE SEQUENCE</scope>
    <source>
        <strain evidence="1">SMH4607-1</strain>
    </source>
</reference>
<accession>A0AA40DKC0</accession>
<protein>
    <submittedName>
        <fullName evidence="1">Uncharacterized protein</fullName>
    </submittedName>
</protein>
<dbReference type="EMBL" id="JAUKUA010000007">
    <property type="protein sequence ID" value="KAK0704481.1"/>
    <property type="molecule type" value="Genomic_DNA"/>
</dbReference>
<dbReference type="AlphaFoldDB" id="A0AA40DKC0"/>
<evidence type="ECO:0000313" key="1">
    <source>
        <dbReference type="EMBL" id="KAK0704481.1"/>
    </source>
</evidence>
<keyword evidence="2" id="KW-1185">Reference proteome</keyword>